<feature type="transmembrane region" description="Helical" evidence="2">
    <location>
        <begin position="812"/>
        <end position="829"/>
    </location>
</feature>
<feature type="transmembrane region" description="Helical" evidence="2">
    <location>
        <begin position="490"/>
        <end position="510"/>
    </location>
</feature>
<gene>
    <name evidence="3" type="ORF">ABIE08_000930</name>
</gene>
<feature type="transmembrane region" description="Helical" evidence="2">
    <location>
        <begin position="113"/>
        <end position="134"/>
    </location>
</feature>
<comment type="caution">
    <text evidence="3">The sequence shown here is derived from an EMBL/GenBank/DDBJ whole genome shotgun (WGS) entry which is preliminary data.</text>
</comment>
<feature type="transmembrane region" description="Helical" evidence="2">
    <location>
        <begin position="463"/>
        <end position="484"/>
    </location>
</feature>
<dbReference type="Proteomes" id="UP001549321">
    <property type="component" value="Unassembled WGS sequence"/>
</dbReference>
<keyword evidence="2" id="KW-1133">Transmembrane helix</keyword>
<dbReference type="PANTHER" id="PTHR38434">
    <property type="entry name" value="BLL2549 PROTEIN"/>
    <property type="match status" value="1"/>
</dbReference>
<feature type="transmembrane region" description="Helical" evidence="2">
    <location>
        <begin position="605"/>
        <end position="628"/>
    </location>
</feature>
<feature type="transmembrane region" description="Helical" evidence="2">
    <location>
        <begin position="6"/>
        <end position="29"/>
    </location>
</feature>
<keyword evidence="2" id="KW-0812">Transmembrane</keyword>
<feature type="transmembrane region" description="Helical" evidence="2">
    <location>
        <begin position="739"/>
        <end position="758"/>
    </location>
</feature>
<feature type="transmembrane region" description="Helical" evidence="2">
    <location>
        <begin position="860"/>
        <end position="880"/>
    </location>
</feature>
<protein>
    <submittedName>
        <fullName evidence="3">Membrane protein</fullName>
    </submittedName>
</protein>
<evidence type="ECO:0000256" key="1">
    <source>
        <dbReference type="SAM" id="MobiDB-lite"/>
    </source>
</evidence>
<sequence length="907" mass="93911">MDEWIALGIIALIALPIMAISAFVMSLGARRRIRALESRLLLLEQRPPAALAAAPAESPPLPTVDILEPTPEADVAALSQEADEPSPPELVQTPADAAPKPPQRPKESFEQKLGARWAVWVGGLALALGAIFLVRFSIEAGLLGPGVRIAFGALFSLVLLGLGEWLRRSDRITAISRIPAANVPGILTAAGTVGLFATVYAAYALYGLIGPTAAFILLALIGMATMAAAGLHGAWLSGLGLVGSYVTPLLISSDAPNILALMIYLVVVTTFAFALARLRLWRWLAIAASIAAILWGFVMFGAGAGAIESGIYAILLLALASIFLVVDVQRDTTTDRPDGFAVGVLACIAALLVVGAIARDYASASIAASLIGGAMLLLLARRYDAVAFVSPVVAIELVALLFFWPAAAQAALEPVTYIVDALSTYFPLPDAIRMFGIVGLLGSAALIASALTRLQARPEAGPFATTAHAAAASAGPVVVAIVAYLRITGFVSSLAFAAVALALAALYAVLTERFARRERDGSALDQVPTGLFAAGAIAAIAAALTMALEGGMLTTALALAALGAAWVQLRRPIGVLRYAVAVLALLVLGRIAWDPYIFGVRAGTGIYLSILIGYGIPAAAFATASVLLRRVRVDRAVFAAEALAVIMTALLVVFEIRAIVFGGDLLTPATALSEQGLTTAAAFAFALGLSRLAQSRPSPVFRIGGALARIFGLLNAVIGLGLVVNPLFTGDPVGGGPVFNEILLAYGLPAVLAGLVAFRTPPASLRWLQGATGAVALILAFAAVTLEIRFLFSASPDLSRDPIGSAESYAYSAAWLALGILLLAFGLVFQQRAARLASALLIVVTVLKVFLIDMSNLEGVWRALSFMGLGAVLIGIGLVYQRLLFGGSGASSQPDEIPPETGTPADT</sequence>
<feature type="transmembrane region" description="Helical" evidence="2">
    <location>
        <begin position="770"/>
        <end position="792"/>
    </location>
</feature>
<feature type="transmembrane region" description="Helical" evidence="2">
    <location>
        <begin position="340"/>
        <end position="358"/>
    </location>
</feature>
<feature type="transmembrane region" description="Helical" evidence="2">
    <location>
        <begin position="432"/>
        <end position="451"/>
    </location>
</feature>
<evidence type="ECO:0000313" key="3">
    <source>
        <dbReference type="EMBL" id="MET4633017.1"/>
    </source>
</evidence>
<feature type="transmembrane region" description="Helical" evidence="2">
    <location>
        <begin position="635"/>
        <end position="656"/>
    </location>
</feature>
<keyword evidence="2" id="KW-0472">Membrane</keyword>
<feature type="transmembrane region" description="Helical" evidence="2">
    <location>
        <begin position="257"/>
        <end position="276"/>
    </location>
</feature>
<feature type="transmembrane region" description="Helical" evidence="2">
    <location>
        <begin position="836"/>
        <end position="854"/>
    </location>
</feature>
<feature type="region of interest" description="Disordered" evidence="1">
    <location>
        <begin position="77"/>
        <end position="107"/>
    </location>
</feature>
<dbReference type="InterPro" id="IPR019286">
    <property type="entry name" value="DUF2339_TM"/>
</dbReference>
<feature type="transmembrane region" description="Helical" evidence="2">
    <location>
        <begin position="310"/>
        <end position="328"/>
    </location>
</feature>
<dbReference type="Pfam" id="PF10101">
    <property type="entry name" value="DUF2339"/>
    <property type="match status" value="1"/>
</dbReference>
<feature type="transmembrane region" description="Helical" evidence="2">
    <location>
        <begin position="550"/>
        <end position="568"/>
    </location>
</feature>
<feature type="transmembrane region" description="Helical" evidence="2">
    <location>
        <begin position="522"/>
        <end position="544"/>
    </location>
</feature>
<feature type="transmembrane region" description="Helical" evidence="2">
    <location>
        <begin position="178"/>
        <end position="197"/>
    </location>
</feature>
<evidence type="ECO:0000256" key="2">
    <source>
        <dbReference type="SAM" id="Phobius"/>
    </source>
</evidence>
<feature type="transmembrane region" description="Helical" evidence="2">
    <location>
        <begin position="575"/>
        <end position="593"/>
    </location>
</feature>
<name>A0ABV2QVG7_9HYPH</name>
<feature type="transmembrane region" description="Helical" evidence="2">
    <location>
        <begin position="283"/>
        <end position="304"/>
    </location>
</feature>
<feature type="transmembrane region" description="Helical" evidence="2">
    <location>
        <begin position="233"/>
        <end position="251"/>
    </location>
</feature>
<feature type="transmembrane region" description="Helical" evidence="2">
    <location>
        <begin position="706"/>
        <end position="727"/>
    </location>
</feature>
<dbReference type="EMBL" id="JBEPSM010000001">
    <property type="protein sequence ID" value="MET4633017.1"/>
    <property type="molecule type" value="Genomic_DNA"/>
</dbReference>
<reference evidence="3 4" key="1">
    <citation type="submission" date="2024-06" db="EMBL/GenBank/DDBJ databases">
        <title>Sorghum-associated microbial communities from plants grown in Nebraska, USA.</title>
        <authorList>
            <person name="Schachtman D."/>
        </authorList>
    </citation>
    <scope>NUCLEOTIDE SEQUENCE [LARGE SCALE GENOMIC DNA]</scope>
    <source>
        <strain evidence="3 4">3207</strain>
    </source>
</reference>
<dbReference type="InterPro" id="IPR014600">
    <property type="entry name" value="UCP035905_mem"/>
</dbReference>
<dbReference type="PANTHER" id="PTHR38434:SF1">
    <property type="entry name" value="BLL2549 PROTEIN"/>
    <property type="match status" value="1"/>
</dbReference>
<feature type="transmembrane region" description="Helical" evidence="2">
    <location>
        <begin position="392"/>
        <end position="412"/>
    </location>
</feature>
<dbReference type="RefSeq" id="WP_354549094.1">
    <property type="nucleotide sequence ID" value="NZ_JBEPSM010000001.1"/>
</dbReference>
<organism evidence="3 4">
    <name type="scientific">Kaistia defluvii</name>
    <dbReference type="NCBI Taxonomy" id="410841"/>
    <lineage>
        <taxon>Bacteria</taxon>
        <taxon>Pseudomonadati</taxon>
        <taxon>Pseudomonadota</taxon>
        <taxon>Alphaproteobacteria</taxon>
        <taxon>Hyphomicrobiales</taxon>
        <taxon>Kaistiaceae</taxon>
        <taxon>Kaistia</taxon>
    </lineage>
</organism>
<feature type="transmembrane region" description="Helical" evidence="2">
    <location>
        <begin position="364"/>
        <end position="380"/>
    </location>
</feature>
<dbReference type="PIRSF" id="PIRSF035905">
    <property type="entry name" value="UCP035905_mp"/>
    <property type="match status" value="1"/>
</dbReference>
<evidence type="ECO:0000313" key="4">
    <source>
        <dbReference type="Proteomes" id="UP001549321"/>
    </source>
</evidence>
<proteinExistence type="predicted"/>
<keyword evidence="4" id="KW-1185">Reference proteome</keyword>
<feature type="transmembrane region" description="Helical" evidence="2">
    <location>
        <begin position="676"/>
        <end position="694"/>
    </location>
</feature>
<feature type="transmembrane region" description="Helical" evidence="2">
    <location>
        <begin position="146"/>
        <end position="166"/>
    </location>
</feature>
<accession>A0ABV2QVG7</accession>
<feature type="transmembrane region" description="Helical" evidence="2">
    <location>
        <begin position="203"/>
        <end position="221"/>
    </location>
</feature>